<keyword evidence="2" id="KW-1185">Reference proteome</keyword>
<dbReference type="Proteomes" id="UP001464555">
    <property type="component" value="Unassembled WGS sequence"/>
</dbReference>
<evidence type="ECO:0000313" key="1">
    <source>
        <dbReference type="EMBL" id="MEL1243254.1"/>
    </source>
</evidence>
<protein>
    <recommendedName>
        <fullName evidence="3">Transposase</fullName>
    </recommendedName>
</protein>
<comment type="caution">
    <text evidence="1">The sequence shown here is derived from an EMBL/GenBank/DDBJ whole genome shotgun (WGS) entry which is preliminary data.</text>
</comment>
<organism evidence="1 2">
    <name type="scientific">Flavobacterium arundinis</name>
    <dbReference type="NCBI Taxonomy" id="3139143"/>
    <lineage>
        <taxon>Bacteria</taxon>
        <taxon>Pseudomonadati</taxon>
        <taxon>Bacteroidota</taxon>
        <taxon>Flavobacteriia</taxon>
        <taxon>Flavobacteriales</taxon>
        <taxon>Flavobacteriaceae</taxon>
        <taxon>Flavobacterium</taxon>
    </lineage>
</organism>
<accession>A0ABU9HT30</accession>
<dbReference type="EMBL" id="JBBYHR010000002">
    <property type="protein sequence ID" value="MEL1243254.1"/>
    <property type="molecule type" value="Genomic_DNA"/>
</dbReference>
<evidence type="ECO:0008006" key="3">
    <source>
        <dbReference type="Google" id="ProtNLM"/>
    </source>
</evidence>
<gene>
    <name evidence="1" type="ORF">AAEO56_03175</name>
</gene>
<evidence type="ECO:0000313" key="2">
    <source>
        <dbReference type="Proteomes" id="UP001464555"/>
    </source>
</evidence>
<name>A0ABU9HT30_9FLAO</name>
<dbReference type="RefSeq" id="WP_341695579.1">
    <property type="nucleotide sequence ID" value="NZ_JBBYHR010000002.1"/>
</dbReference>
<proteinExistence type="predicted"/>
<reference evidence="1 2" key="1">
    <citation type="submission" date="2024-04" db="EMBL/GenBank/DDBJ databases">
        <title>Flavobacterium sp. DGU11 16S ribosomal RNA gene Genome sequencing and assembly.</title>
        <authorList>
            <person name="Park S."/>
        </authorList>
    </citation>
    <scope>NUCLEOTIDE SEQUENCE [LARGE SCALE GENOMIC DNA]</scope>
    <source>
        <strain evidence="1 2">DGU11</strain>
    </source>
</reference>
<sequence>MIRLLRDRLRICADDHGFSYQSKPINRQPTTGNHNKERMAWCNCYTSFPLSPLSASASYGRISALSGLLRKTPVL</sequence>